<feature type="transmembrane region" description="Helical" evidence="6">
    <location>
        <begin position="23"/>
        <end position="50"/>
    </location>
</feature>
<proteinExistence type="predicted"/>
<dbReference type="InterPro" id="IPR010343">
    <property type="entry name" value="ArAE_1"/>
</dbReference>
<reference evidence="8" key="1">
    <citation type="journal article" date="2019" name="Int. J. Syst. Evol. Microbiol.">
        <title>The Global Catalogue of Microorganisms (GCM) 10K type strain sequencing project: providing services to taxonomists for standard genome sequencing and annotation.</title>
        <authorList>
            <consortium name="The Broad Institute Genomics Platform"/>
            <consortium name="The Broad Institute Genome Sequencing Center for Infectious Disease"/>
            <person name="Wu L."/>
            <person name="Ma J."/>
        </authorList>
    </citation>
    <scope>NUCLEOTIDE SEQUENCE [LARGE SCALE GENOMIC DNA]</scope>
    <source>
        <strain evidence="8">CGMCC 4.1621</strain>
    </source>
</reference>
<comment type="subcellular location">
    <subcellularLocation>
        <location evidence="1">Cell membrane</location>
        <topology evidence="1">Multi-pass membrane protein</topology>
    </subcellularLocation>
</comment>
<evidence type="ECO:0000256" key="4">
    <source>
        <dbReference type="ARBA" id="ARBA00022989"/>
    </source>
</evidence>
<evidence type="ECO:0000256" key="5">
    <source>
        <dbReference type="ARBA" id="ARBA00023136"/>
    </source>
</evidence>
<evidence type="ECO:0000313" key="8">
    <source>
        <dbReference type="Proteomes" id="UP001596410"/>
    </source>
</evidence>
<feature type="transmembrane region" description="Helical" evidence="6">
    <location>
        <begin position="62"/>
        <end position="82"/>
    </location>
</feature>
<keyword evidence="8" id="KW-1185">Reference proteome</keyword>
<organism evidence="7 8">
    <name type="scientific">Halobacillus seohaensis</name>
    <dbReference type="NCBI Taxonomy" id="447421"/>
    <lineage>
        <taxon>Bacteria</taxon>
        <taxon>Bacillati</taxon>
        <taxon>Bacillota</taxon>
        <taxon>Bacilli</taxon>
        <taxon>Bacillales</taxon>
        <taxon>Bacillaceae</taxon>
        <taxon>Halobacillus</taxon>
    </lineage>
</organism>
<dbReference type="EMBL" id="JBHSZV010000067">
    <property type="protein sequence ID" value="MFC7064175.1"/>
    <property type="molecule type" value="Genomic_DNA"/>
</dbReference>
<accession>A0ABW2ETH1</accession>
<feature type="transmembrane region" description="Helical" evidence="6">
    <location>
        <begin position="131"/>
        <end position="153"/>
    </location>
</feature>
<keyword evidence="3 6" id="KW-0812">Transmembrane</keyword>
<evidence type="ECO:0000256" key="3">
    <source>
        <dbReference type="ARBA" id="ARBA00022692"/>
    </source>
</evidence>
<keyword evidence="4 6" id="KW-1133">Transmembrane helix</keyword>
<sequence length="360" mass="41334">MSKIFDILKKNNFLGGRTLKTGISVFITALICGFFNLPVIFAVITAVVTIEHTAADSIKKAAIRFPASAIGALLAVTFYAIFGKSAITFALAATLTIAICHKLKLDDGILVATITATAMIPDFQDQHFVSFITRLGTTSIGIIVSTVVNFFLLPPNYSPRIFQGINEVYGHAARLLERIIIGKNGEFVEKPSSIGRSYRQLTMHLEKTYQLSQYQREEWKYHRHTKDEMRSFQFAQKKLGALQQIAYHLGNLQYVQAKLSEFHSQERILIEEVTYSYIGILKDPAHHISEEHFQKVEKLDRLFWKWKQDHVEQDNHFRQHLPPQTILIYELLSFHDVLEELSEMCKSQQRIIYRCYMSED</sequence>
<evidence type="ECO:0000256" key="2">
    <source>
        <dbReference type="ARBA" id="ARBA00022475"/>
    </source>
</evidence>
<gene>
    <name evidence="7" type="ORF">ACFQIC_20495</name>
</gene>
<keyword evidence="2" id="KW-1003">Cell membrane</keyword>
<evidence type="ECO:0000256" key="6">
    <source>
        <dbReference type="SAM" id="Phobius"/>
    </source>
</evidence>
<name>A0ABW2ETH1_9BACI</name>
<evidence type="ECO:0000256" key="1">
    <source>
        <dbReference type="ARBA" id="ARBA00004651"/>
    </source>
</evidence>
<protein>
    <submittedName>
        <fullName evidence="7">Aromatic acid exporter family protein</fullName>
    </submittedName>
</protein>
<comment type="caution">
    <text evidence="7">The sequence shown here is derived from an EMBL/GenBank/DDBJ whole genome shotgun (WGS) entry which is preliminary data.</text>
</comment>
<dbReference type="Pfam" id="PF06081">
    <property type="entry name" value="ArAE_1"/>
    <property type="match status" value="1"/>
</dbReference>
<dbReference type="Proteomes" id="UP001596410">
    <property type="component" value="Unassembled WGS sequence"/>
</dbReference>
<keyword evidence="5 6" id="KW-0472">Membrane</keyword>
<evidence type="ECO:0000313" key="7">
    <source>
        <dbReference type="EMBL" id="MFC7064175.1"/>
    </source>
</evidence>